<name>A0A8J6NLB3_9BACT</name>
<proteinExistence type="predicted"/>
<evidence type="ECO:0000313" key="2">
    <source>
        <dbReference type="Proteomes" id="UP000603434"/>
    </source>
</evidence>
<dbReference type="Pfam" id="PF13189">
    <property type="entry name" value="Cytidylate_kin2"/>
    <property type="match status" value="1"/>
</dbReference>
<evidence type="ECO:0000313" key="1">
    <source>
        <dbReference type="EMBL" id="MBC8361877.1"/>
    </source>
</evidence>
<dbReference type="GO" id="GO:0016301">
    <property type="term" value="F:kinase activity"/>
    <property type="evidence" value="ECO:0007669"/>
    <property type="project" value="UniProtKB-KW"/>
</dbReference>
<dbReference type="AlphaFoldDB" id="A0A8J6NLB3"/>
<protein>
    <submittedName>
        <fullName evidence="1">Cytidylate kinase-like family protein</fullName>
    </submittedName>
</protein>
<keyword evidence="1" id="KW-0808">Transferase</keyword>
<gene>
    <name evidence="1" type="ORF">H8E23_10810</name>
</gene>
<sequence length="207" mass="22851">MAIVTIARQYGAGAKVVGQMVAKRLGYQLIDKAMLDQVARKADVSVKQVEDIEKMSGDRLLAFLSEAFSTSPIIRHLPGISTEFDEQKYVLFLKRAIAEIGVRGKAVIIGRGGQFVLKDHPGAVRVYIVAAEEDRITSLMNLSKIDRSKAEAVARREEKKRLAFLEKFGSGPSDNLLLYHLVINTSLVDYDLATDLICSLVSAKEKL</sequence>
<accession>A0A8J6NLB3</accession>
<dbReference type="Gene3D" id="3.40.50.300">
    <property type="entry name" value="P-loop containing nucleotide triphosphate hydrolases"/>
    <property type="match status" value="1"/>
</dbReference>
<keyword evidence="1" id="KW-0418">Kinase</keyword>
<dbReference type="InterPro" id="IPR027417">
    <property type="entry name" value="P-loop_NTPase"/>
</dbReference>
<comment type="caution">
    <text evidence="1">The sequence shown here is derived from an EMBL/GenBank/DDBJ whole genome shotgun (WGS) entry which is preliminary data.</text>
</comment>
<reference evidence="1 2" key="1">
    <citation type="submission" date="2020-08" db="EMBL/GenBank/DDBJ databases">
        <title>Bridging the membrane lipid divide: bacteria of the FCB group superphylum have the potential to synthesize archaeal ether lipids.</title>
        <authorList>
            <person name="Villanueva L."/>
            <person name="Von Meijenfeldt F.A.B."/>
            <person name="Westbye A.B."/>
            <person name="Yadav S."/>
            <person name="Hopmans E.C."/>
            <person name="Dutilh B.E."/>
            <person name="Sinninghe Damste J.S."/>
        </authorList>
    </citation>
    <scope>NUCLEOTIDE SEQUENCE [LARGE SCALE GENOMIC DNA]</scope>
    <source>
        <strain evidence="1">NIOZ-UU30</strain>
    </source>
</reference>
<dbReference type="EMBL" id="JACNJH010000156">
    <property type="protein sequence ID" value="MBC8361877.1"/>
    <property type="molecule type" value="Genomic_DNA"/>
</dbReference>
<dbReference type="Proteomes" id="UP000603434">
    <property type="component" value="Unassembled WGS sequence"/>
</dbReference>
<organism evidence="1 2">
    <name type="scientific">Candidatus Desulfatibia profunda</name>
    <dbReference type="NCBI Taxonomy" id="2841695"/>
    <lineage>
        <taxon>Bacteria</taxon>
        <taxon>Pseudomonadati</taxon>
        <taxon>Thermodesulfobacteriota</taxon>
        <taxon>Desulfobacteria</taxon>
        <taxon>Desulfobacterales</taxon>
        <taxon>Desulfobacterales incertae sedis</taxon>
        <taxon>Candidatus Desulfatibia</taxon>
    </lineage>
</organism>